<dbReference type="GO" id="GO:0007165">
    <property type="term" value="P:signal transduction"/>
    <property type="evidence" value="ECO:0007669"/>
    <property type="project" value="UniProtKB-KW"/>
</dbReference>
<keyword evidence="9 10" id="KW-0807">Transducer</keyword>
<evidence type="ECO:0000313" key="11">
    <source>
        <dbReference type="EMBL" id="QJX74301.1"/>
    </source>
</evidence>
<feature type="transmembrane region" description="Helical" evidence="10">
    <location>
        <begin position="37"/>
        <end position="61"/>
    </location>
</feature>
<protein>
    <recommendedName>
        <fullName evidence="10">Odorant receptor</fullName>
    </recommendedName>
</protein>
<keyword evidence="7 10" id="KW-0472">Membrane</keyword>
<dbReference type="AlphaFoldDB" id="A0A6M6DMU3"/>
<keyword evidence="5 10" id="KW-0552">Olfaction</keyword>
<dbReference type="PANTHER" id="PTHR21137">
    <property type="entry name" value="ODORANT RECEPTOR"/>
    <property type="match status" value="1"/>
</dbReference>
<evidence type="ECO:0000256" key="8">
    <source>
        <dbReference type="ARBA" id="ARBA00023170"/>
    </source>
</evidence>
<dbReference type="EMBL" id="MT072573">
    <property type="protein sequence ID" value="QJX74301.1"/>
    <property type="molecule type" value="mRNA"/>
</dbReference>
<accession>A0A6M6DMU3</accession>
<dbReference type="InterPro" id="IPR004117">
    <property type="entry name" value="7tm6_olfct_rcpt"/>
</dbReference>
<evidence type="ECO:0000256" key="5">
    <source>
        <dbReference type="ARBA" id="ARBA00022725"/>
    </source>
</evidence>
<keyword evidence="6 10" id="KW-1133">Transmembrane helix</keyword>
<sequence>MPETIPWSHTALSINVRLLAIGGMWRPPWCQPKWYLLYRTWVFFCLFSFFVGQVQGFWYFWGNMDKITHDVCLNIGIILSFTKYFIFVLRQQDYHRLVQKTDGIRAEQTNTGDSEITSILDASYRSARTITLYMTCLGGSSPGIWAVIPTIMRKLGIFPPERELPATAYYFSRDTETPYYQMLCVLQFFSMQYGFFAEVGPDLFFASIIIHTAGHLEILNARLSRIGQSTGNIGANSDKQDNAQEKYFDEIPCEELVWRDLCTFIRHHQEVIELIKEIERLMSKIVLVHFTGATIVICVTLYQSSQNTENIAALLMLQVYLGVVIYEVFIYCWYAGDILYQNSQLATSAYSCGWPGASPKLQRALAFIICRTQRPVGLTAGKFYYVSREIFVRLMSASYSYYALLNQVNNK</sequence>
<evidence type="ECO:0000256" key="2">
    <source>
        <dbReference type="ARBA" id="ARBA00022475"/>
    </source>
</evidence>
<proteinExistence type="evidence at transcript level"/>
<feature type="transmembrane region" description="Helical" evidence="10">
    <location>
        <begin position="67"/>
        <end position="89"/>
    </location>
</feature>
<comment type="caution">
    <text evidence="10">Lacks conserved residue(s) required for the propagation of feature annotation.</text>
</comment>
<evidence type="ECO:0000256" key="4">
    <source>
        <dbReference type="ARBA" id="ARBA00022692"/>
    </source>
</evidence>
<reference evidence="11" key="1">
    <citation type="submission" date="2020-01" db="EMBL/GenBank/DDBJ databases">
        <title>Identification and Expression Profiles Analysis of Chemosensory Genes from the Antennal Transcriptome of Ceracris kiangsu Tsai (Orthoptera: Acrididae).</title>
        <authorList>
            <person name="Li R."/>
            <person name="Jiang G.-f."/>
        </authorList>
    </citation>
    <scope>NUCLEOTIDE SEQUENCE</scope>
</reference>
<feature type="transmembrane region" description="Helical" evidence="10">
    <location>
        <begin position="285"/>
        <end position="305"/>
    </location>
</feature>
<keyword evidence="8 10" id="KW-0675">Receptor</keyword>
<dbReference type="Pfam" id="PF02949">
    <property type="entry name" value="7tm_6"/>
    <property type="match status" value="1"/>
</dbReference>
<keyword evidence="4 10" id="KW-0812">Transmembrane</keyword>
<evidence type="ECO:0000256" key="7">
    <source>
        <dbReference type="ARBA" id="ARBA00023136"/>
    </source>
</evidence>
<name>A0A6M6DMU3_CERKI</name>
<comment type="subcellular location">
    <subcellularLocation>
        <location evidence="1 10">Cell membrane</location>
        <topology evidence="1 10">Multi-pass membrane protein</topology>
    </subcellularLocation>
</comment>
<dbReference type="PANTHER" id="PTHR21137:SF3">
    <property type="entry name" value="ODORANT RECEPTOR 30A-RELATED"/>
    <property type="match status" value="1"/>
</dbReference>
<evidence type="ECO:0000256" key="3">
    <source>
        <dbReference type="ARBA" id="ARBA00022606"/>
    </source>
</evidence>
<keyword evidence="3 10" id="KW-0716">Sensory transduction</keyword>
<evidence type="ECO:0000256" key="1">
    <source>
        <dbReference type="ARBA" id="ARBA00004651"/>
    </source>
</evidence>
<comment type="similarity">
    <text evidence="10">Belongs to the insect chemoreceptor superfamily. Heteromeric odorant receptor channel (TC 1.A.69) family.</text>
</comment>
<dbReference type="GO" id="GO:0004984">
    <property type="term" value="F:olfactory receptor activity"/>
    <property type="evidence" value="ECO:0007669"/>
    <property type="project" value="InterPro"/>
</dbReference>
<evidence type="ECO:0000256" key="9">
    <source>
        <dbReference type="ARBA" id="ARBA00023224"/>
    </source>
</evidence>
<dbReference type="GO" id="GO:0005886">
    <property type="term" value="C:plasma membrane"/>
    <property type="evidence" value="ECO:0007669"/>
    <property type="project" value="UniProtKB-SubCell"/>
</dbReference>
<dbReference type="SMR" id="A0A6M6DMU3"/>
<organism evidence="11">
    <name type="scientific">Ceracris kiangsu</name>
    <name type="common">Yellow-spined bamboo locust</name>
    <name type="synonym">Rammeacris kiangsu</name>
    <dbReference type="NCBI Taxonomy" id="227354"/>
    <lineage>
        <taxon>Eukaryota</taxon>
        <taxon>Metazoa</taxon>
        <taxon>Ecdysozoa</taxon>
        <taxon>Arthropoda</taxon>
        <taxon>Hexapoda</taxon>
        <taxon>Insecta</taxon>
        <taxon>Pterygota</taxon>
        <taxon>Neoptera</taxon>
        <taxon>Polyneoptera</taxon>
        <taxon>Orthoptera</taxon>
        <taxon>Caelifera</taxon>
        <taxon>Acrididea</taxon>
        <taxon>Acridomorpha</taxon>
        <taxon>Acridoidea</taxon>
        <taxon>Acrididae</taxon>
        <taxon>Gomphocerinae</taxon>
        <taxon>Ceracris</taxon>
    </lineage>
</organism>
<evidence type="ECO:0000256" key="6">
    <source>
        <dbReference type="ARBA" id="ARBA00022989"/>
    </source>
</evidence>
<dbReference type="GO" id="GO:0005549">
    <property type="term" value="F:odorant binding"/>
    <property type="evidence" value="ECO:0007669"/>
    <property type="project" value="InterPro"/>
</dbReference>
<feature type="transmembrane region" description="Helical" evidence="10">
    <location>
        <begin position="311"/>
        <end position="334"/>
    </location>
</feature>
<keyword evidence="2" id="KW-1003">Cell membrane</keyword>
<evidence type="ECO:0000256" key="10">
    <source>
        <dbReference type="RuleBase" id="RU351113"/>
    </source>
</evidence>